<reference evidence="1 2" key="1">
    <citation type="submission" date="2014-12" db="EMBL/GenBank/DDBJ databases">
        <title>Genome sequence of Morococcus cerebrosus.</title>
        <authorList>
            <person name="Shin S.-K."/>
            <person name="Yi H."/>
        </authorList>
    </citation>
    <scope>NUCLEOTIDE SEQUENCE [LARGE SCALE GENOMIC DNA]</scope>
    <source>
        <strain evidence="1 2">CIP 81.93</strain>
    </source>
</reference>
<dbReference type="AlphaFoldDB" id="A0A0C1H2M5"/>
<dbReference type="EMBL" id="JUFZ01000015">
    <property type="protein sequence ID" value="KIC12675.1"/>
    <property type="molecule type" value="Genomic_DNA"/>
</dbReference>
<evidence type="ECO:0000313" key="1">
    <source>
        <dbReference type="EMBL" id="KIC12675.1"/>
    </source>
</evidence>
<name>A0A0C1H2M5_9NEIS</name>
<comment type="caution">
    <text evidence="1">The sequence shown here is derived from an EMBL/GenBank/DDBJ whole genome shotgun (WGS) entry which is preliminary data.</text>
</comment>
<gene>
    <name evidence="1" type="ORF">MCC93_04100</name>
</gene>
<sequence length="42" mass="5120">MLGIILKFLQYFFRFTFDFSQISMLYKVSTKNFSLINPKMNF</sequence>
<dbReference type="Proteomes" id="UP000031390">
    <property type="component" value="Unassembled WGS sequence"/>
</dbReference>
<protein>
    <submittedName>
        <fullName evidence="1">Uncharacterized protein</fullName>
    </submittedName>
</protein>
<organism evidence="1 2">
    <name type="scientific">Morococcus cerebrosus</name>
    <dbReference type="NCBI Taxonomy" id="1056807"/>
    <lineage>
        <taxon>Bacteria</taxon>
        <taxon>Pseudomonadati</taxon>
        <taxon>Pseudomonadota</taxon>
        <taxon>Betaproteobacteria</taxon>
        <taxon>Neisseriales</taxon>
        <taxon>Neisseriaceae</taxon>
        <taxon>Morococcus</taxon>
    </lineage>
</organism>
<accession>A0A0C1H2M5</accession>
<proteinExistence type="predicted"/>
<evidence type="ECO:0000313" key="2">
    <source>
        <dbReference type="Proteomes" id="UP000031390"/>
    </source>
</evidence>